<protein>
    <submittedName>
        <fullName evidence="1">Uncharacterized protein</fullName>
    </submittedName>
</protein>
<gene>
    <name evidence="1" type="ORF">METZ01_LOCUS193260</name>
</gene>
<accession>A0A382DPL3</accession>
<dbReference type="EMBL" id="UINC01040477">
    <property type="protein sequence ID" value="SVB40406.1"/>
    <property type="molecule type" value="Genomic_DNA"/>
</dbReference>
<sequence length="265" mass="30342">MLKYTLPALILLGGLGAQTEVIILSDNVGAEIDEHESRFYRIFPEEKGLIDAQIVRINENKYRILVVKNVDGKITKVRRYIDQDEFNTLKQYVDGQPRFTEEEKIAMYEGMDFLRAEKIVNEIPKPQFVVLKHSGKKKLKGTLFKVDENVLHIQTPTTVEMVSLNNLDKLSYRTSIGEYEYLRPYIYGASGVTGLALARLYNAQRPTLYNDFGIPRNDLIRYTQLFGIVIGLIFSSEVFDAVSTLLTPAETIILSEAEYENQKFK</sequence>
<name>A0A382DPL3_9ZZZZ</name>
<dbReference type="AlphaFoldDB" id="A0A382DPL3"/>
<reference evidence="1" key="1">
    <citation type="submission" date="2018-05" db="EMBL/GenBank/DDBJ databases">
        <authorList>
            <person name="Lanie J.A."/>
            <person name="Ng W.-L."/>
            <person name="Kazmierczak K.M."/>
            <person name="Andrzejewski T.M."/>
            <person name="Davidsen T.M."/>
            <person name="Wayne K.J."/>
            <person name="Tettelin H."/>
            <person name="Glass J.I."/>
            <person name="Rusch D."/>
            <person name="Podicherti R."/>
            <person name="Tsui H.-C.T."/>
            <person name="Winkler M.E."/>
        </authorList>
    </citation>
    <scope>NUCLEOTIDE SEQUENCE</scope>
</reference>
<evidence type="ECO:0000313" key="1">
    <source>
        <dbReference type="EMBL" id="SVB40406.1"/>
    </source>
</evidence>
<organism evidence="1">
    <name type="scientific">marine metagenome</name>
    <dbReference type="NCBI Taxonomy" id="408172"/>
    <lineage>
        <taxon>unclassified sequences</taxon>
        <taxon>metagenomes</taxon>
        <taxon>ecological metagenomes</taxon>
    </lineage>
</organism>
<proteinExistence type="predicted"/>